<evidence type="ECO:0000313" key="2">
    <source>
        <dbReference type="Proteomes" id="UP000054937"/>
    </source>
</evidence>
<dbReference type="AlphaFoldDB" id="A0A0V0QII1"/>
<reference evidence="1 2" key="1">
    <citation type="journal article" date="2015" name="Sci. Rep.">
        <title>Genome of the facultative scuticociliatosis pathogen Pseudocohnilembus persalinus provides insight into its virulence through horizontal gene transfer.</title>
        <authorList>
            <person name="Xiong J."/>
            <person name="Wang G."/>
            <person name="Cheng J."/>
            <person name="Tian M."/>
            <person name="Pan X."/>
            <person name="Warren A."/>
            <person name="Jiang C."/>
            <person name="Yuan D."/>
            <person name="Miao W."/>
        </authorList>
    </citation>
    <scope>NUCLEOTIDE SEQUENCE [LARGE SCALE GENOMIC DNA]</scope>
    <source>
        <strain evidence="1">36N120E</strain>
    </source>
</reference>
<gene>
    <name evidence="1" type="ORF">PPERSA_05737</name>
</gene>
<proteinExistence type="predicted"/>
<keyword evidence="2" id="KW-1185">Reference proteome</keyword>
<comment type="caution">
    <text evidence="1">The sequence shown here is derived from an EMBL/GenBank/DDBJ whole genome shotgun (WGS) entry which is preliminary data.</text>
</comment>
<dbReference type="EMBL" id="LDAU01000161">
    <property type="protein sequence ID" value="KRX01898.1"/>
    <property type="molecule type" value="Genomic_DNA"/>
</dbReference>
<protein>
    <submittedName>
        <fullName evidence="1">Uncharacterized protein</fullName>
    </submittedName>
</protein>
<evidence type="ECO:0000313" key="1">
    <source>
        <dbReference type="EMBL" id="KRX01898.1"/>
    </source>
</evidence>
<name>A0A0V0QII1_PSEPJ</name>
<sequence>MQDNSQMTLKNCSSQKKLLRTPSELRFKQNLVQNIQPSQQQQYMQKLTNRTNSQSQKRIDQAYSQQQKEDNKLFYKKLQHKRQNSELQRLEKKSFQDHQKIQQNKNEVSLNKNQITLDQKYDQQTQFSFLQQILRENGIEQLKKQIQSYADQILPIADFEQYPFIDEKLFFQQKKNGETYKIKVLSFQENINKKYINQRNTTKKEKENQYPQQNTQQKNRLNKQLICNQFDYYNQFKKQQYKVLKFNLYDTKKNDQYLKQENENKQNQIQKDHDSQSKILGDITQNQNMMTFNTNNVNYENIKQYDQIPKDSLNQNESLQNQLKDKNKTQQKVCQIYLYNENKLIQNQNYQENMQDQFFSINPQNQQAIHNNDLIKNKEVLQQTQENNQTYQNDQQNLVQQQNFGEKQQKQQFNYFYNNSNQLPNIIEQQQEYDDQSRIQSNAKHNQTPLSNKNNMQSPNLLDNISDISHNSQIKINPENNFIINQFENNYMQKNCEYIPFNDQILNY</sequence>
<accession>A0A0V0QII1</accession>
<organism evidence="1 2">
    <name type="scientific">Pseudocohnilembus persalinus</name>
    <name type="common">Ciliate</name>
    <dbReference type="NCBI Taxonomy" id="266149"/>
    <lineage>
        <taxon>Eukaryota</taxon>
        <taxon>Sar</taxon>
        <taxon>Alveolata</taxon>
        <taxon>Ciliophora</taxon>
        <taxon>Intramacronucleata</taxon>
        <taxon>Oligohymenophorea</taxon>
        <taxon>Scuticociliatia</taxon>
        <taxon>Philasterida</taxon>
        <taxon>Pseudocohnilembidae</taxon>
        <taxon>Pseudocohnilembus</taxon>
    </lineage>
</organism>
<dbReference type="InParanoid" id="A0A0V0QII1"/>
<dbReference type="Proteomes" id="UP000054937">
    <property type="component" value="Unassembled WGS sequence"/>
</dbReference>